<dbReference type="SUPFAM" id="SSF54593">
    <property type="entry name" value="Glyoxalase/Bleomycin resistance protein/Dihydroxybiphenyl dioxygenase"/>
    <property type="match status" value="1"/>
</dbReference>
<dbReference type="RefSeq" id="WP_243919887.1">
    <property type="nucleotide sequence ID" value="NZ_JALHLG010000009.1"/>
</dbReference>
<dbReference type="Proteomes" id="UP001202281">
    <property type="component" value="Unassembled WGS sequence"/>
</dbReference>
<comment type="caution">
    <text evidence="2">The sequence shown here is derived from an EMBL/GenBank/DDBJ whole genome shotgun (WGS) entry which is preliminary data.</text>
</comment>
<dbReference type="PANTHER" id="PTHR47802:SF1">
    <property type="entry name" value="GLYOXALASE FAMILY PROTEIN, EXPRESSED"/>
    <property type="match status" value="1"/>
</dbReference>
<dbReference type="InterPro" id="IPR029068">
    <property type="entry name" value="Glyas_Bleomycin-R_OHBP_Dase"/>
</dbReference>
<keyword evidence="3" id="KW-1185">Reference proteome</keyword>
<organism evidence="2 3">
    <name type="scientific">Novosphingobium beihaiensis</name>
    <dbReference type="NCBI Taxonomy" id="2930389"/>
    <lineage>
        <taxon>Bacteria</taxon>
        <taxon>Pseudomonadati</taxon>
        <taxon>Pseudomonadota</taxon>
        <taxon>Alphaproteobacteria</taxon>
        <taxon>Sphingomonadales</taxon>
        <taxon>Sphingomonadaceae</taxon>
        <taxon>Novosphingobium</taxon>
    </lineage>
</organism>
<accession>A0ABT0BPE4</accession>
<dbReference type="Gene3D" id="3.10.180.10">
    <property type="entry name" value="2,3-Dihydroxybiphenyl 1,2-Dioxygenase, domain 1"/>
    <property type="match status" value="1"/>
</dbReference>
<feature type="domain" description="VOC" evidence="1">
    <location>
        <begin position="5"/>
        <end position="131"/>
    </location>
</feature>
<name>A0ABT0BPE4_9SPHN</name>
<evidence type="ECO:0000259" key="1">
    <source>
        <dbReference type="PROSITE" id="PS51819"/>
    </source>
</evidence>
<proteinExistence type="predicted"/>
<dbReference type="Pfam" id="PF00903">
    <property type="entry name" value="Glyoxalase"/>
    <property type="match status" value="1"/>
</dbReference>
<reference evidence="2 3" key="1">
    <citation type="submission" date="2022-04" db="EMBL/GenBank/DDBJ databases">
        <title>Identification of a novel bacterium isolated from mangrove sediments.</title>
        <authorList>
            <person name="Pan X."/>
        </authorList>
    </citation>
    <scope>NUCLEOTIDE SEQUENCE [LARGE SCALE GENOMIC DNA]</scope>
    <source>
        <strain evidence="2 3">B2638</strain>
    </source>
</reference>
<dbReference type="PANTHER" id="PTHR47802">
    <property type="entry name" value="GLYOXALASE FAMILY PROTEIN, EXPRESSED"/>
    <property type="match status" value="1"/>
</dbReference>
<dbReference type="InterPro" id="IPR004360">
    <property type="entry name" value="Glyas_Fos-R_dOase_dom"/>
</dbReference>
<dbReference type="PROSITE" id="PS51819">
    <property type="entry name" value="VOC"/>
    <property type="match status" value="1"/>
</dbReference>
<gene>
    <name evidence="2" type="ORF">MTR66_08870</name>
</gene>
<evidence type="ECO:0000313" key="2">
    <source>
        <dbReference type="EMBL" id="MCJ2186926.1"/>
    </source>
</evidence>
<dbReference type="InterPro" id="IPR037523">
    <property type="entry name" value="VOC_core"/>
</dbReference>
<dbReference type="EMBL" id="JALHLG010000009">
    <property type="protein sequence ID" value="MCJ2186926.1"/>
    <property type="molecule type" value="Genomic_DNA"/>
</dbReference>
<evidence type="ECO:0000313" key="3">
    <source>
        <dbReference type="Proteomes" id="UP001202281"/>
    </source>
</evidence>
<protein>
    <submittedName>
        <fullName evidence="2">VOC family protein</fullName>
    </submittedName>
</protein>
<sequence>MHVSGLDHVNILTDDLDRTAQFYERLLGLTRTENPAIPKNFKGAWMRDGHGNAIIHLVWKDPAMERYAEYMPGAPTNAVHHVAFKCTGFDQAVAKLEEMGLAHRVSDKRHLGLRQVFVTDPNAVNLELNFAD</sequence>